<evidence type="ECO:0000256" key="1">
    <source>
        <dbReference type="SAM" id="Phobius"/>
    </source>
</evidence>
<proteinExistence type="predicted"/>
<dbReference type="PANTHER" id="PTHR13018">
    <property type="entry name" value="PROBABLE MEMBRANE PROTEIN DUF221-RELATED"/>
    <property type="match status" value="1"/>
</dbReference>
<reference evidence="2" key="1">
    <citation type="submission" date="2021-09" db="EMBL/GenBank/DDBJ databases">
        <authorList>
            <consortium name="AG Swart"/>
            <person name="Singh M."/>
            <person name="Singh A."/>
            <person name="Seah K."/>
            <person name="Emmerich C."/>
        </authorList>
    </citation>
    <scope>NUCLEOTIDE SEQUENCE</scope>
    <source>
        <strain evidence="2">ATCC30299</strain>
    </source>
</reference>
<accession>A0AAU9J882</accession>
<evidence type="ECO:0008006" key="4">
    <source>
        <dbReference type="Google" id="ProtNLM"/>
    </source>
</evidence>
<evidence type="ECO:0000313" key="3">
    <source>
        <dbReference type="Proteomes" id="UP001162131"/>
    </source>
</evidence>
<feature type="transmembrane region" description="Helical" evidence="1">
    <location>
        <begin position="557"/>
        <end position="586"/>
    </location>
</feature>
<feature type="transmembrane region" description="Helical" evidence="1">
    <location>
        <begin position="86"/>
        <end position="110"/>
    </location>
</feature>
<feature type="transmembrane region" description="Helical" evidence="1">
    <location>
        <begin position="379"/>
        <end position="400"/>
    </location>
</feature>
<gene>
    <name evidence="2" type="ORF">BSTOLATCC_MIC34105</name>
</gene>
<name>A0AAU9J882_9CILI</name>
<evidence type="ECO:0000313" key="2">
    <source>
        <dbReference type="EMBL" id="CAG9323455.1"/>
    </source>
</evidence>
<protein>
    <recommendedName>
        <fullName evidence="4">CSC1/OSCA1-like cytosolic domain-containing protein</fullName>
    </recommendedName>
</protein>
<dbReference type="InterPro" id="IPR045122">
    <property type="entry name" value="Csc1-like"/>
</dbReference>
<keyword evidence="1" id="KW-0472">Membrane</keyword>
<organism evidence="2 3">
    <name type="scientific">Blepharisma stoltei</name>
    <dbReference type="NCBI Taxonomy" id="1481888"/>
    <lineage>
        <taxon>Eukaryota</taxon>
        <taxon>Sar</taxon>
        <taxon>Alveolata</taxon>
        <taxon>Ciliophora</taxon>
        <taxon>Postciliodesmatophora</taxon>
        <taxon>Heterotrichea</taxon>
        <taxon>Heterotrichida</taxon>
        <taxon>Blepharismidae</taxon>
        <taxon>Blepharisma</taxon>
    </lineage>
</organism>
<dbReference type="GO" id="GO:0005227">
    <property type="term" value="F:calcium-activated cation channel activity"/>
    <property type="evidence" value="ECO:0007669"/>
    <property type="project" value="InterPro"/>
</dbReference>
<dbReference type="GO" id="GO:0005886">
    <property type="term" value="C:plasma membrane"/>
    <property type="evidence" value="ECO:0007669"/>
    <property type="project" value="TreeGrafter"/>
</dbReference>
<keyword evidence="1" id="KW-1133">Transmembrane helix</keyword>
<feature type="transmembrane region" description="Helical" evidence="1">
    <location>
        <begin position="624"/>
        <end position="654"/>
    </location>
</feature>
<feature type="transmembrane region" description="Helical" evidence="1">
    <location>
        <begin position="474"/>
        <end position="495"/>
    </location>
</feature>
<comment type="caution">
    <text evidence="2">The sequence shown here is derived from an EMBL/GenBank/DDBJ whole genome shotgun (WGS) entry which is preliminary data.</text>
</comment>
<dbReference type="AlphaFoldDB" id="A0AAU9J882"/>
<feature type="transmembrane region" description="Helical" evidence="1">
    <location>
        <begin position="516"/>
        <end position="537"/>
    </location>
</feature>
<feature type="transmembrane region" description="Helical" evidence="1">
    <location>
        <begin position="674"/>
        <end position="698"/>
    </location>
</feature>
<sequence>MGSQQSIFSAVATLVIGSANEYELKKIFDEERLKELKKPPSLDEAKNLRAKYSVADLEADNKNPKAYNIWSASPEKLGKYGVGLELYFLFLKQMAILFFIIACISIYPAYTNSKGTWIEDDESQSGSRFTLANPYWLKKSDRCIFDLCRGNITDERINEIQDDIDENYKETWIVDAAYTCIFLIGLVIILIVNKIKINHNTLGNDRVADYSIEVGGFPDKSIDIFEVLDHFKCFGNIVEIYLGRSYGDLLYFYREKAEVSKKIKIHQIFLDNDLESVNNEKLKKLQIKLLKLEKNIKNSSFNKLNHELPVNRAYIIFESQEGRARAITKYRKKWCFLKNNDSSLKFQGEHKLKVYSSTEPSDIIWENLQIAYWERVSRITSSVIIVVILMSISVGLIFLMKRGSQNTYDAYRCMYDHHDDDYPLNHVLANETSWDSDGAQMQCWCSQQPASDWAQKPQIRSICMDYVMQKLSSAAVNFFICCGIVIINYTLRQLFTILSEFERRKSYNIKQTHLMLKIFAAMLTNTALVPIIVHLSYNNDGQDELIDRQFNDITKYWYVKVGSMFYIMMCINVVSPHLIFNFLVMYMTGLWKRFRSSQTYKTQYEIYNAFIGPEFRLATRTSMILTVIFTCFIFSGGIPLLNIIAFLALFVIYWTDKFLILRHYRKPPYYSHHVYSSAIKVMPLCAFFHSCFSLYAYGCDDVFPQKLRILANTMLGESYYYADLNYQSLKERITMDHGIMFFILIIISLVLFLLFIFSEKLTKECKRILLLRGYKETKKFSSAKNNIKKYALTSYDLEQNPNYSFLINEMNKDVKDGKFGWRRTKTANKLTVVNERRIITSSWSDELQYLNQDEDRRRANNEPQIRLSTSLPNIGSEYVEHSSLHQSKAKSTDLNSCDIFYWDEKNATRSTPEGRTPEVVYNEEGSQSILVGISNGSYSG</sequence>
<feature type="transmembrane region" description="Helical" evidence="1">
    <location>
        <begin position="172"/>
        <end position="192"/>
    </location>
</feature>
<feature type="transmembrane region" description="Helical" evidence="1">
    <location>
        <begin position="738"/>
        <end position="757"/>
    </location>
</feature>
<dbReference type="PANTHER" id="PTHR13018:SF135">
    <property type="entry name" value="CSC1_OSCA1-LIKE 7TM REGION DOMAIN-CONTAINING PROTEIN"/>
    <property type="match status" value="1"/>
</dbReference>
<dbReference type="Proteomes" id="UP001162131">
    <property type="component" value="Unassembled WGS sequence"/>
</dbReference>
<keyword evidence="3" id="KW-1185">Reference proteome</keyword>
<dbReference type="EMBL" id="CAJZBQ010000034">
    <property type="protein sequence ID" value="CAG9323455.1"/>
    <property type="molecule type" value="Genomic_DNA"/>
</dbReference>
<keyword evidence="1" id="KW-0812">Transmembrane</keyword>